<dbReference type="EMBL" id="JACGCI010000005">
    <property type="protein sequence ID" value="KAF6763476.1"/>
    <property type="molecule type" value="Genomic_DNA"/>
</dbReference>
<evidence type="ECO:0000313" key="4">
    <source>
        <dbReference type="Proteomes" id="UP000521943"/>
    </source>
</evidence>
<comment type="caution">
    <text evidence="3">The sequence shown here is derived from an EMBL/GenBank/DDBJ whole genome shotgun (WGS) entry which is preliminary data.</text>
</comment>
<dbReference type="AlphaFoldDB" id="A0A8H6MFK6"/>
<evidence type="ECO:0000256" key="1">
    <source>
        <dbReference type="SAM" id="MobiDB-lite"/>
    </source>
</evidence>
<feature type="compositionally biased region" description="Acidic residues" evidence="1">
    <location>
        <begin position="193"/>
        <end position="208"/>
    </location>
</feature>
<evidence type="ECO:0008006" key="5">
    <source>
        <dbReference type="Google" id="ProtNLM"/>
    </source>
</evidence>
<accession>A0A8H6MFK6</accession>
<feature type="non-terminal residue" evidence="3">
    <location>
        <position position="1"/>
    </location>
</feature>
<feature type="chain" id="PRO_5034946856" description="F-box domain-containing protein" evidence="2">
    <location>
        <begin position="16"/>
        <end position="571"/>
    </location>
</feature>
<dbReference type="Proteomes" id="UP000521943">
    <property type="component" value="Unassembled WGS sequence"/>
</dbReference>
<evidence type="ECO:0000313" key="3">
    <source>
        <dbReference type="EMBL" id="KAF6763476.1"/>
    </source>
</evidence>
<organism evidence="3 4">
    <name type="scientific">Ephemerocybe angulata</name>
    <dbReference type="NCBI Taxonomy" id="980116"/>
    <lineage>
        <taxon>Eukaryota</taxon>
        <taxon>Fungi</taxon>
        <taxon>Dikarya</taxon>
        <taxon>Basidiomycota</taxon>
        <taxon>Agaricomycotina</taxon>
        <taxon>Agaricomycetes</taxon>
        <taxon>Agaricomycetidae</taxon>
        <taxon>Agaricales</taxon>
        <taxon>Agaricineae</taxon>
        <taxon>Psathyrellaceae</taxon>
        <taxon>Ephemerocybe</taxon>
    </lineage>
</organism>
<dbReference type="OrthoDB" id="2748701at2759"/>
<reference evidence="3 4" key="1">
    <citation type="submission" date="2020-07" db="EMBL/GenBank/DDBJ databases">
        <title>Comparative genomics of pyrophilous fungi reveals a link between fire events and developmental genes.</title>
        <authorList>
            <consortium name="DOE Joint Genome Institute"/>
            <person name="Steindorff A.S."/>
            <person name="Carver A."/>
            <person name="Calhoun S."/>
            <person name="Stillman K."/>
            <person name="Liu H."/>
            <person name="Lipzen A."/>
            <person name="Pangilinan J."/>
            <person name="Labutti K."/>
            <person name="Bruns T.D."/>
            <person name="Grigoriev I.V."/>
        </authorList>
    </citation>
    <scope>NUCLEOTIDE SEQUENCE [LARGE SCALE GENOMIC DNA]</scope>
    <source>
        <strain evidence="3 4">CBS 144469</strain>
    </source>
</reference>
<name>A0A8H6MFK6_9AGAR</name>
<gene>
    <name evidence="3" type="ORF">DFP72DRAFT_872266</name>
</gene>
<keyword evidence="2" id="KW-0732">Signal</keyword>
<proteinExistence type="predicted"/>
<protein>
    <recommendedName>
        <fullName evidence="5">F-box domain-containing protein</fullName>
    </recommendedName>
</protein>
<evidence type="ECO:0000256" key="2">
    <source>
        <dbReference type="SAM" id="SignalP"/>
    </source>
</evidence>
<feature type="region of interest" description="Disordered" evidence="1">
    <location>
        <begin position="180"/>
        <end position="208"/>
    </location>
</feature>
<feature type="signal peptide" evidence="2">
    <location>
        <begin position="1"/>
        <end position="15"/>
    </location>
</feature>
<keyword evidence="4" id="KW-1185">Reference proteome</keyword>
<sequence length="571" mass="64663">VLMLSLLDLPTEILLQIVEHACAPSDCATVYALCRTSKELWHVSRGHRFTSAQVVGWKALLALEELYSSLPESSEERRKGIVNLFVDLPCLFQAAYPEGPIWCDEDDSDDGCYVFRKDYDLVTTGEEDEGCLSEGDAAELGIVEEVAPVTGRRHTTLSDRCGLYEDEGNVEQDYGQDGEYIEGERSDSQGYDGDSDANTEESFDSESELEYRAISPSTISELWGELKDLVNDPKGARPIPSLVSNTQQDLHLPRDLGLLASEESDDDGSYAPSELVSDRDQRAYTMTMDQVYRTIEAKIHSADFSTTDESVLWDSEDELEYASLAISESEVQYVAGTQVSTEEWDSGPELHGYGDNEPLDLTFLEQDHCSRSSRMAFTVYSALYRLLEANAETIEVLTLHWKPNHDLHLCRIFPILPKLRSLTLCRHESTDYSIGIAPGPDNLQDVQDKLFPSLERLDHDCLMLSKWTSRYRALILKLHPFVYFTVSCNWIRHTLDFTHHSPLPSSVKVIRIHCTCEESENGRTNCREVVMTYLANIVDIVIVHSVDIKQEWLDQLESPVSFRLPFQRRQT</sequence>